<dbReference type="GeneID" id="113218845"/>
<reference evidence="3" key="2">
    <citation type="submission" date="2025-04" db="UniProtKB">
        <authorList>
            <consortium name="RefSeq"/>
        </authorList>
    </citation>
    <scope>IDENTIFICATION</scope>
    <source>
        <strain evidence="3">DH4</strain>
        <tissue evidence="3">Whole body</tissue>
    </source>
</reference>
<accession>A0A8B8H1Y5</accession>
<gene>
    <name evidence="3" type="primary">LOC113218845</name>
</gene>
<proteinExistence type="predicted"/>
<name>A0A7M7L3N6_APIME</name>
<evidence type="ECO:0000313" key="2">
    <source>
        <dbReference type="Proteomes" id="UP000005203"/>
    </source>
</evidence>
<organism evidence="1">
    <name type="scientific">Apis mellifera</name>
    <name type="common">Honeybee</name>
    <dbReference type="NCBI Taxonomy" id="7460"/>
    <lineage>
        <taxon>Eukaryota</taxon>
        <taxon>Metazoa</taxon>
        <taxon>Ecdysozoa</taxon>
        <taxon>Arthropoda</taxon>
        <taxon>Hexapoda</taxon>
        <taxon>Insecta</taxon>
        <taxon>Pterygota</taxon>
        <taxon>Neoptera</taxon>
        <taxon>Endopterygota</taxon>
        <taxon>Hymenoptera</taxon>
        <taxon>Apocrita</taxon>
        <taxon>Aculeata</taxon>
        <taxon>Apoidea</taxon>
        <taxon>Anthophila</taxon>
        <taxon>Apidae</taxon>
        <taxon>Apis</taxon>
    </lineage>
</organism>
<dbReference type="OrthoDB" id="7609079at2759"/>
<keyword evidence="2" id="KW-1185">Reference proteome</keyword>
<dbReference type="EnsemblMetazoa" id="XM_026441294">
    <property type="protein sequence ID" value="XP_026297079"/>
    <property type="gene ID" value="LOC113218845"/>
</dbReference>
<evidence type="ECO:0000313" key="1">
    <source>
        <dbReference type="EnsemblMetazoa" id="XP_026297079"/>
    </source>
</evidence>
<dbReference type="KEGG" id="ame:113218845"/>
<dbReference type="RefSeq" id="XP_026297079.1">
    <property type="nucleotide sequence ID" value="XM_026441294.1"/>
</dbReference>
<reference evidence="1" key="1">
    <citation type="submission" date="2021-01" db="UniProtKB">
        <authorList>
            <consortium name="EnsemblMetazoa"/>
        </authorList>
    </citation>
    <scope>IDENTIFICATION</scope>
    <source>
        <strain evidence="1">DH4</strain>
    </source>
</reference>
<evidence type="ECO:0000313" key="3">
    <source>
        <dbReference type="RefSeq" id="XP_026297079.1"/>
    </source>
</evidence>
<protein>
    <submittedName>
        <fullName evidence="3">Uncharacterized protein LOC113218845</fullName>
    </submittedName>
</protein>
<sequence length="188" mass="22943">MSQSSKKIEDVYEEFNNQADRINYLIKRFTELKETICKYKKIRNYWESHYSTLSMNIWAGQVKYLELQKKETNLRNEISEMIEIIKFQQQELKNLTKERTIYFTKQCDKFRIMDMKYTNNFLRAQKEYSNENLIKDIQEFQKKYEKIYSELPILKEKLIKLKTLCDLNDLNSKKETEEILKINLVLTN</sequence>
<accession>A0A7M7L3N6</accession>
<dbReference type="Proteomes" id="UP000005203">
    <property type="component" value="Linkage group LG6"/>
</dbReference>
<dbReference type="AlphaFoldDB" id="A0A7M7L3N6"/>